<evidence type="ECO:0000313" key="2">
    <source>
        <dbReference type="EMBL" id="KZL18792.1"/>
    </source>
</evidence>
<keyword evidence="1" id="KW-0732">Signal</keyword>
<name>A0A165YF88_9HYPH</name>
<gene>
    <name evidence="2" type="ORF">PsAD2_02308</name>
</gene>
<dbReference type="RefSeq" id="WP_139201333.1">
    <property type="nucleotide sequence ID" value="NZ_FOFM01000001.1"/>
</dbReference>
<protein>
    <recommendedName>
        <fullName evidence="4">Protease inhibitor Inh</fullName>
    </recommendedName>
</protein>
<keyword evidence="3" id="KW-1185">Reference proteome</keyword>
<evidence type="ECO:0008006" key="4">
    <source>
        <dbReference type="Google" id="ProtNLM"/>
    </source>
</evidence>
<dbReference type="PATRIC" id="fig|989403.3.peg.2462"/>
<comment type="caution">
    <text evidence="2">The sequence shown here is derived from an EMBL/GenBank/DDBJ whole genome shotgun (WGS) entry which is preliminary data.</text>
</comment>
<feature type="chain" id="PRO_5007869386" description="Protease inhibitor Inh" evidence="1">
    <location>
        <begin position="19"/>
        <end position="163"/>
    </location>
</feature>
<dbReference type="OrthoDB" id="7874571at2"/>
<dbReference type="Proteomes" id="UP000076577">
    <property type="component" value="Unassembled WGS sequence"/>
</dbReference>
<accession>A0A165YF88</accession>
<reference evidence="2 3" key="1">
    <citation type="journal article" date="2016" name="Front. Microbiol.">
        <title>Comparative Genomic Analysis Reveals a Diverse Repertoire of Genes Involved in Prokaryote-Eukaryote Interactions within the Pseudovibrio Genus.</title>
        <authorList>
            <person name="Romano S."/>
            <person name="Fernandez-Guerra A."/>
            <person name="Reen F.J."/>
            <person name="Glockner F.O."/>
            <person name="Crowley S.P."/>
            <person name="O'Sullivan O."/>
            <person name="Cotter P.D."/>
            <person name="Adams C."/>
            <person name="Dobson A.D."/>
            <person name="O'Gara F."/>
        </authorList>
    </citation>
    <scope>NUCLEOTIDE SEQUENCE [LARGE SCALE GENOMIC DNA]</scope>
    <source>
        <strain evidence="2 3">Ad2</strain>
    </source>
</reference>
<dbReference type="EMBL" id="LMCB01000017">
    <property type="protein sequence ID" value="KZL18792.1"/>
    <property type="molecule type" value="Genomic_DNA"/>
</dbReference>
<organism evidence="2 3">
    <name type="scientific">Pseudovibrio axinellae</name>
    <dbReference type="NCBI Taxonomy" id="989403"/>
    <lineage>
        <taxon>Bacteria</taxon>
        <taxon>Pseudomonadati</taxon>
        <taxon>Pseudomonadota</taxon>
        <taxon>Alphaproteobacteria</taxon>
        <taxon>Hyphomicrobiales</taxon>
        <taxon>Stappiaceae</taxon>
        <taxon>Pseudovibrio</taxon>
    </lineage>
</organism>
<feature type="signal peptide" evidence="1">
    <location>
        <begin position="1"/>
        <end position="18"/>
    </location>
</feature>
<evidence type="ECO:0000313" key="3">
    <source>
        <dbReference type="Proteomes" id="UP000076577"/>
    </source>
</evidence>
<sequence>MKRLTTLLLLSTPLIACQASVSEDFVDAIPETTQDASLSTAAIPAAPSAFYTGTADLGALTSTNWIVSEGSGNSSAPCHVRFNKSSPATEASGAAITSSFRAGEAATSGCANEELSSVTAWAVNGDTIELRDAQETTTAYLLMERPDLLLGYTAKGYDLVVSH</sequence>
<proteinExistence type="predicted"/>
<dbReference type="AlphaFoldDB" id="A0A165YF88"/>
<evidence type="ECO:0000256" key="1">
    <source>
        <dbReference type="SAM" id="SignalP"/>
    </source>
</evidence>